<evidence type="ECO:0000313" key="4">
    <source>
        <dbReference type="Proteomes" id="UP001630127"/>
    </source>
</evidence>
<reference evidence="3 4" key="1">
    <citation type="submission" date="2024-11" db="EMBL/GenBank/DDBJ databases">
        <title>A near-complete genome assembly of Cinchona calisaya.</title>
        <authorList>
            <person name="Lian D.C."/>
            <person name="Zhao X.W."/>
            <person name="Wei L."/>
        </authorList>
    </citation>
    <scope>NUCLEOTIDE SEQUENCE [LARGE SCALE GENOMIC DNA]</scope>
    <source>
        <tissue evidence="3">Nenye</tissue>
    </source>
</reference>
<dbReference type="Pfam" id="PF13976">
    <property type="entry name" value="gag_pre-integrs"/>
    <property type="match status" value="1"/>
</dbReference>
<protein>
    <recommendedName>
        <fullName evidence="5">GAG-pre-integrase domain-containing protein</fullName>
    </recommendedName>
</protein>
<accession>A0ABD3AR42</accession>
<sequence length="192" mass="21910">MAKQKDTLITGDVWFLDISCCNHMTSVQSLFKELDETYKIKVRLGDDKQVQVEGKGTVTINNGNGVKYLHNVFFVPSLSQNLLSIGQLMANGFSMMFENTSCIVKDKKTNHTVVEVSMTRNKLFPFKISYLENHAMVVKGEDETKLWYLRYGHLNIKGLKLPQQTEMARSLPKFGSLNLYESCIYGKQNKLL</sequence>
<comment type="caution">
    <text evidence="3">The sequence shown here is derived from an EMBL/GenBank/DDBJ whole genome shotgun (WGS) entry which is preliminary data.</text>
</comment>
<evidence type="ECO:0008006" key="5">
    <source>
        <dbReference type="Google" id="ProtNLM"/>
    </source>
</evidence>
<dbReference type="Proteomes" id="UP001630127">
    <property type="component" value="Unassembled WGS sequence"/>
</dbReference>
<organism evidence="3 4">
    <name type="scientific">Cinchona calisaya</name>
    <dbReference type="NCBI Taxonomy" id="153742"/>
    <lineage>
        <taxon>Eukaryota</taxon>
        <taxon>Viridiplantae</taxon>
        <taxon>Streptophyta</taxon>
        <taxon>Embryophyta</taxon>
        <taxon>Tracheophyta</taxon>
        <taxon>Spermatophyta</taxon>
        <taxon>Magnoliopsida</taxon>
        <taxon>eudicotyledons</taxon>
        <taxon>Gunneridae</taxon>
        <taxon>Pentapetalae</taxon>
        <taxon>asterids</taxon>
        <taxon>lamiids</taxon>
        <taxon>Gentianales</taxon>
        <taxon>Rubiaceae</taxon>
        <taxon>Cinchonoideae</taxon>
        <taxon>Cinchoneae</taxon>
        <taxon>Cinchona</taxon>
    </lineage>
</organism>
<gene>
    <name evidence="3" type="ORF">ACH5RR_007205</name>
</gene>
<proteinExistence type="predicted"/>
<keyword evidence="4" id="KW-1185">Reference proteome</keyword>
<evidence type="ECO:0000259" key="2">
    <source>
        <dbReference type="Pfam" id="PF22936"/>
    </source>
</evidence>
<dbReference type="InterPro" id="IPR054722">
    <property type="entry name" value="PolX-like_BBD"/>
</dbReference>
<evidence type="ECO:0000313" key="3">
    <source>
        <dbReference type="EMBL" id="KAL3533684.1"/>
    </source>
</evidence>
<evidence type="ECO:0000259" key="1">
    <source>
        <dbReference type="Pfam" id="PF13976"/>
    </source>
</evidence>
<dbReference type="Pfam" id="PF22936">
    <property type="entry name" value="Pol_BBD"/>
    <property type="match status" value="1"/>
</dbReference>
<dbReference type="EMBL" id="JBJUIK010000003">
    <property type="protein sequence ID" value="KAL3533684.1"/>
    <property type="molecule type" value="Genomic_DNA"/>
</dbReference>
<feature type="domain" description="GAG-pre-integrase" evidence="1">
    <location>
        <begin position="122"/>
        <end position="188"/>
    </location>
</feature>
<name>A0ABD3AR42_9GENT</name>
<dbReference type="AlphaFoldDB" id="A0ABD3AR42"/>
<feature type="domain" description="Retrovirus-related Pol polyprotein from transposon TNT 1-94-like beta-barrel" evidence="2">
    <location>
        <begin position="14"/>
        <end position="93"/>
    </location>
</feature>
<dbReference type="InterPro" id="IPR025724">
    <property type="entry name" value="GAG-pre-integrase_dom"/>
</dbReference>